<dbReference type="InterPro" id="IPR004358">
    <property type="entry name" value="Sig_transdc_His_kin-like_C"/>
</dbReference>
<evidence type="ECO:0000256" key="9">
    <source>
        <dbReference type="ARBA" id="ARBA00022840"/>
    </source>
</evidence>
<organism evidence="15 16">
    <name type="scientific">Paenibacillus cookii</name>
    <dbReference type="NCBI Taxonomy" id="157839"/>
    <lineage>
        <taxon>Bacteria</taxon>
        <taxon>Bacillati</taxon>
        <taxon>Bacillota</taxon>
        <taxon>Bacilli</taxon>
        <taxon>Bacillales</taxon>
        <taxon>Paenibacillaceae</taxon>
        <taxon>Paenibacillus</taxon>
    </lineage>
</organism>
<comment type="subcellular location">
    <subcellularLocation>
        <location evidence="2">Cell membrane</location>
        <topology evidence="2">Multi-pass membrane protein</topology>
    </subcellularLocation>
</comment>
<keyword evidence="8 15" id="KW-0418">Kinase</keyword>
<protein>
    <recommendedName>
        <fullName evidence="3">histidine kinase</fullName>
        <ecNumber evidence="3">2.7.13.3</ecNumber>
    </recommendedName>
</protein>
<dbReference type="EMBL" id="BORW01000008">
    <property type="protein sequence ID" value="GIO67302.1"/>
    <property type="molecule type" value="Genomic_DNA"/>
</dbReference>
<feature type="domain" description="Histidine kinase" evidence="13">
    <location>
        <begin position="192"/>
        <end position="407"/>
    </location>
</feature>
<evidence type="ECO:0000313" key="15">
    <source>
        <dbReference type="EMBL" id="GIO67302.1"/>
    </source>
</evidence>
<comment type="catalytic activity">
    <reaction evidence="1">
        <text>ATP + protein L-histidine = ADP + protein N-phospho-L-histidine.</text>
        <dbReference type="EC" id="2.7.13.3"/>
    </reaction>
</comment>
<dbReference type="Gene3D" id="1.10.287.130">
    <property type="match status" value="1"/>
</dbReference>
<name>A0ABQ4LVJ4_9BACL</name>
<evidence type="ECO:0000256" key="7">
    <source>
        <dbReference type="ARBA" id="ARBA00022741"/>
    </source>
</evidence>
<dbReference type="SMART" id="SM00387">
    <property type="entry name" value="HATPase_c"/>
    <property type="match status" value="1"/>
</dbReference>
<dbReference type="PANTHER" id="PTHR43711:SF1">
    <property type="entry name" value="HISTIDINE KINASE 1"/>
    <property type="match status" value="1"/>
</dbReference>
<evidence type="ECO:0000256" key="12">
    <source>
        <dbReference type="SAM" id="Phobius"/>
    </source>
</evidence>
<gene>
    <name evidence="15" type="ORF">J21TS3_21230</name>
</gene>
<dbReference type="CDD" id="cd00082">
    <property type="entry name" value="HisKA"/>
    <property type="match status" value="1"/>
</dbReference>
<dbReference type="SUPFAM" id="SSF47384">
    <property type="entry name" value="Homodimeric domain of signal transducing histidine kinase"/>
    <property type="match status" value="1"/>
</dbReference>
<evidence type="ECO:0000256" key="1">
    <source>
        <dbReference type="ARBA" id="ARBA00000085"/>
    </source>
</evidence>
<evidence type="ECO:0000256" key="2">
    <source>
        <dbReference type="ARBA" id="ARBA00004651"/>
    </source>
</evidence>
<keyword evidence="7" id="KW-0547">Nucleotide-binding</keyword>
<dbReference type="InterPro" id="IPR003660">
    <property type="entry name" value="HAMP_dom"/>
</dbReference>
<accession>A0ABQ4LVJ4</accession>
<sequence length="427" mass="48791">MSNREGRQRRRELLERDREQNKAWRRMKRQEIAAARLEKTEKKRKARQERWWRMDGKKDDPAFSFWLRVRIVLFMLLVLCSLAICWIGAYYITHSLRWNMRPLVGQLVNSVLGFVIFGVIISFVSRFGKGRQREYWQMIIDALKRISKGDFKVSLPVHGRDDDPWREVVQSINNMASDLNKMEHMRQEFISNVSHEIQSPLTSITGFARVLREEQLTPDQRNHYLNIIEQESVRLSRLSENMLKLASLDSEKHPFHAAPLRLDKQLQTLILACEPQWQGKNLEMSVDLKPVNIEADDDLLSQVWVNLLHNAIKFTPEGGSIHVTLETDGREAVVSVEDTGIGISAEDQAHIFERFFKADKSRTRSSGGSGLGLSIIQKIVQMHGGSVSVASTLGEGTRMTVRLPVAAARAGQKQAPAQDVPDRGAFS</sequence>
<dbReference type="PROSITE" id="PS50885">
    <property type="entry name" value="HAMP"/>
    <property type="match status" value="1"/>
</dbReference>
<keyword evidence="4" id="KW-1003">Cell membrane</keyword>
<evidence type="ECO:0000256" key="6">
    <source>
        <dbReference type="ARBA" id="ARBA00022679"/>
    </source>
</evidence>
<evidence type="ECO:0000256" key="5">
    <source>
        <dbReference type="ARBA" id="ARBA00022553"/>
    </source>
</evidence>
<dbReference type="SMART" id="SM00388">
    <property type="entry name" value="HisKA"/>
    <property type="match status" value="1"/>
</dbReference>
<dbReference type="InterPro" id="IPR050736">
    <property type="entry name" value="Sensor_HK_Regulatory"/>
</dbReference>
<dbReference type="InterPro" id="IPR036097">
    <property type="entry name" value="HisK_dim/P_sf"/>
</dbReference>
<feature type="transmembrane region" description="Helical" evidence="12">
    <location>
        <begin position="71"/>
        <end position="92"/>
    </location>
</feature>
<evidence type="ECO:0000256" key="11">
    <source>
        <dbReference type="ARBA" id="ARBA00023136"/>
    </source>
</evidence>
<dbReference type="PANTHER" id="PTHR43711">
    <property type="entry name" value="TWO-COMPONENT HISTIDINE KINASE"/>
    <property type="match status" value="1"/>
</dbReference>
<dbReference type="Pfam" id="PF00512">
    <property type="entry name" value="HisKA"/>
    <property type="match status" value="1"/>
</dbReference>
<proteinExistence type="predicted"/>
<dbReference type="CDD" id="cd06225">
    <property type="entry name" value="HAMP"/>
    <property type="match status" value="1"/>
</dbReference>
<keyword evidence="5" id="KW-0597">Phosphoprotein</keyword>
<dbReference type="PRINTS" id="PR00344">
    <property type="entry name" value="BCTRLSENSOR"/>
</dbReference>
<dbReference type="InterPro" id="IPR003594">
    <property type="entry name" value="HATPase_dom"/>
</dbReference>
<evidence type="ECO:0000256" key="10">
    <source>
        <dbReference type="ARBA" id="ARBA00023012"/>
    </source>
</evidence>
<keyword evidence="6" id="KW-0808">Transferase</keyword>
<keyword evidence="10" id="KW-0902">Two-component regulatory system</keyword>
<dbReference type="SUPFAM" id="SSF55874">
    <property type="entry name" value="ATPase domain of HSP90 chaperone/DNA topoisomerase II/histidine kinase"/>
    <property type="match status" value="1"/>
</dbReference>
<evidence type="ECO:0000256" key="8">
    <source>
        <dbReference type="ARBA" id="ARBA00022777"/>
    </source>
</evidence>
<dbReference type="InterPro" id="IPR036890">
    <property type="entry name" value="HATPase_C_sf"/>
</dbReference>
<keyword evidence="12" id="KW-1133">Transmembrane helix</keyword>
<keyword evidence="12" id="KW-0812">Transmembrane</keyword>
<feature type="domain" description="HAMP" evidence="14">
    <location>
        <begin position="130"/>
        <end position="184"/>
    </location>
</feature>
<dbReference type="Pfam" id="PF02518">
    <property type="entry name" value="HATPase_c"/>
    <property type="match status" value="1"/>
</dbReference>
<dbReference type="InterPro" id="IPR005467">
    <property type="entry name" value="His_kinase_dom"/>
</dbReference>
<evidence type="ECO:0000256" key="3">
    <source>
        <dbReference type="ARBA" id="ARBA00012438"/>
    </source>
</evidence>
<keyword evidence="9" id="KW-0067">ATP-binding</keyword>
<evidence type="ECO:0000259" key="13">
    <source>
        <dbReference type="PROSITE" id="PS50109"/>
    </source>
</evidence>
<keyword evidence="16" id="KW-1185">Reference proteome</keyword>
<evidence type="ECO:0000259" key="14">
    <source>
        <dbReference type="PROSITE" id="PS50885"/>
    </source>
</evidence>
<evidence type="ECO:0000256" key="4">
    <source>
        <dbReference type="ARBA" id="ARBA00022475"/>
    </source>
</evidence>
<dbReference type="Proteomes" id="UP000680638">
    <property type="component" value="Unassembled WGS sequence"/>
</dbReference>
<evidence type="ECO:0000313" key="16">
    <source>
        <dbReference type="Proteomes" id="UP000680638"/>
    </source>
</evidence>
<reference evidence="15 16" key="1">
    <citation type="submission" date="2021-03" db="EMBL/GenBank/DDBJ databases">
        <title>Antimicrobial resistance genes in bacteria isolated from Japanese honey, and their potential for conferring macrolide and lincosamide resistance in the American foulbrood pathogen Paenibacillus larvae.</title>
        <authorList>
            <person name="Okamoto M."/>
            <person name="Kumagai M."/>
            <person name="Kanamori H."/>
            <person name="Takamatsu D."/>
        </authorList>
    </citation>
    <scope>NUCLEOTIDE SEQUENCE [LARGE SCALE GENOMIC DNA]</scope>
    <source>
        <strain evidence="15 16">J21TS3</strain>
    </source>
</reference>
<dbReference type="InterPro" id="IPR003661">
    <property type="entry name" value="HisK_dim/P_dom"/>
</dbReference>
<dbReference type="Gene3D" id="3.30.565.10">
    <property type="entry name" value="Histidine kinase-like ATPase, C-terminal domain"/>
    <property type="match status" value="1"/>
</dbReference>
<dbReference type="EC" id="2.7.13.3" evidence="3"/>
<feature type="transmembrane region" description="Helical" evidence="12">
    <location>
        <begin position="104"/>
        <end position="124"/>
    </location>
</feature>
<dbReference type="GO" id="GO:0016301">
    <property type="term" value="F:kinase activity"/>
    <property type="evidence" value="ECO:0007669"/>
    <property type="project" value="UniProtKB-KW"/>
</dbReference>
<dbReference type="PROSITE" id="PS50109">
    <property type="entry name" value="HIS_KIN"/>
    <property type="match status" value="1"/>
</dbReference>
<comment type="caution">
    <text evidence="15">The sequence shown here is derived from an EMBL/GenBank/DDBJ whole genome shotgun (WGS) entry which is preliminary data.</text>
</comment>
<keyword evidence="11 12" id="KW-0472">Membrane</keyword>
<dbReference type="RefSeq" id="WP_306433230.1">
    <property type="nucleotide sequence ID" value="NZ_BORW01000008.1"/>
</dbReference>